<evidence type="ECO:0000313" key="7">
    <source>
        <dbReference type="Proteomes" id="UP000007058"/>
    </source>
</evidence>
<dbReference type="STRING" id="342108.amb0534"/>
<keyword evidence="4" id="KW-0997">Cell inner membrane</keyword>
<evidence type="ECO:0000256" key="1">
    <source>
        <dbReference type="ARBA" id="ARBA00004308"/>
    </source>
</evidence>
<evidence type="ECO:0000313" key="6">
    <source>
        <dbReference type="EMBL" id="BAE49338.1"/>
    </source>
</evidence>
<keyword evidence="3" id="KW-1003">Cell membrane</keyword>
<name>Q2W9Y7_PARM1</name>
<evidence type="ECO:0000256" key="4">
    <source>
        <dbReference type="ARBA" id="ARBA00022519"/>
    </source>
</evidence>
<dbReference type="HOGENOM" id="CLU_037398_0_1_5"/>
<accession>Q2W9Y7</accession>
<proteinExistence type="predicted"/>
<dbReference type="PANTHER" id="PTHR30024:SF43">
    <property type="entry name" value="BLL4572 PROTEIN"/>
    <property type="match status" value="1"/>
</dbReference>
<dbReference type="InterPro" id="IPR044527">
    <property type="entry name" value="NrtA/CpmA_ABC-bd_dom"/>
</dbReference>
<evidence type="ECO:0000256" key="3">
    <source>
        <dbReference type="ARBA" id="ARBA00022475"/>
    </source>
</evidence>
<keyword evidence="5" id="KW-0472">Membrane</keyword>
<dbReference type="KEGG" id="mag:amb0534"/>
<dbReference type="PANTHER" id="PTHR30024">
    <property type="entry name" value="ALIPHATIC SULFONATES-BINDING PROTEIN-RELATED"/>
    <property type="match status" value="1"/>
</dbReference>
<dbReference type="SUPFAM" id="SSF53850">
    <property type="entry name" value="Periplasmic binding protein-like II"/>
    <property type="match status" value="1"/>
</dbReference>
<organism evidence="6 7">
    <name type="scientific">Paramagnetospirillum magneticum (strain ATCC 700264 / AMB-1)</name>
    <name type="common">Magnetospirillum magneticum</name>
    <dbReference type="NCBI Taxonomy" id="342108"/>
    <lineage>
        <taxon>Bacteria</taxon>
        <taxon>Pseudomonadati</taxon>
        <taxon>Pseudomonadota</taxon>
        <taxon>Alphaproteobacteria</taxon>
        <taxon>Rhodospirillales</taxon>
        <taxon>Magnetospirillaceae</taxon>
        <taxon>Paramagnetospirillum</taxon>
    </lineage>
</organism>
<gene>
    <name evidence="6" type="ordered locus">amb0534</name>
</gene>
<dbReference type="AlphaFoldDB" id="Q2W9Y7"/>
<dbReference type="Proteomes" id="UP000007058">
    <property type="component" value="Chromosome"/>
</dbReference>
<evidence type="ECO:0000256" key="2">
    <source>
        <dbReference type="ARBA" id="ARBA00022448"/>
    </source>
</evidence>
<keyword evidence="7" id="KW-1185">Reference proteome</keyword>
<protein>
    <submittedName>
        <fullName evidence="6">ABC-type nitrate/sulfonate/bicarbonate transport systems</fullName>
    </submittedName>
</protein>
<dbReference type="RefSeq" id="WP_011382977.1">
    <property type="nucleotide sequence ID" value="NC_007626.1"/>
</dbReference>
<dbReference type="GO" id="GO:0012505">
    <property type="term" value="C:endomembrane system"/>
    <property type="evidence" value="ECO:0007669"/>
    <property type="project" value="UniProtKB-SubCell"/>
</dbReference>
<dbReference type="CDD" id="cd13553">
    <property type="entry name" value="PBP2_NrtA_CpmA_like"/>
    <property type="match status" value="1"/>
</dbReference>
<dbReference type="EMBL" id="AP007255">
    <property type="protein sequence ID" value="BAE49338.1"/>
    <property type="molecule type" value="Genomic_DNA"/>
</dbReference>
<sequence length="407" mass="43954">MSVEKTRLKLGIVPLIDAAPLVVAKERGFFAEMGLDVELSREASWASIRDKVAVGALDGAQMLAPMPLAMSLGLSPIRVPMAVGMALNLGGNTITIGNALWERMEAADPQSMAARPVSARALKRVIEADRAVGKPPMTFATVYPYSPHAAELRLWMEAAGIDTQAEVRFTVVPPPQMISFLSAGNIDGYCVGEPWGSLAVRMNLGRIAATSGDIFAGRLEKVFAVTQTWAETHPETHLAVLQALISAARWCDDNRCELAELLAQPQYVNAPVDALLAPLLGEHGLPKTLLTFHAQAANFPWRSQAMWYLEMMKRWDMAPFALDSRAAAEAVFRPDLYRVAALALGLRVPLTDYKTEGGHAAPWNLLKATRPIEMGPDLLLGGGTFDPFASRATAMPPTAKTESGDLT</sequence>
<comment type="subcellular location">
    <subcellularLocation>
        <location evidence="1">Endomembrane system</location>
    </subcellularLocation>
</comment>
<dbReference type="Gene3D" id="3.40.190.10">
    <property type="entry name" value="Periplasmic binding protein-like II"/>
    <property type="match status" value="2"/>
</dbReference>
<reference evidence="6 7" key="1">
    <citation type="journal article" date="2005" name="DNA Res.">
        <title>Complete genome sequence of the facultative anaerobic magnetotactic bacterium Magnetospirillum sp. strain AMB-1.</title>
        <authorList>
            <person name="Matsunaga T."/>
            <person name="Okamura Y."/>
            <person name="Fukuda Y."/>
            <person name="Wahyudi A.T."/>
            <person name="Murase Y."/>
            <person name="Takeyama H."/>
        </authorList>
    </citation>
    <scope>NUCLEOTIDE SEQUENCE [LARGE SCALE GENOMIC DNA]</scope>
    <source>
        <strain evidence="7">ATCC 700264 / AMB-1</strain>
    </source>
</reference>
<evidence type="ECO:0000256" key="5">
    <source>
        <dbReference type="ARBA" id="ARBA00023136"/>
    </source>
</evidence>
<keyword evidence="2" id="KW-0813">Transport</keyword>
<dbReference type="Pfam" id="PF13379">
    <property type="entry name" value="NMT1_2"/>
    <property type="match status" value="1"/>
</dbReference>